<dbReference type="GO" id="GO:0006282">
    <property type="term" value="P:regulation of DNA repair"/>
    <property type="evidence" value="ECO:0007669"/>
    <property type="project" value="EnsemblPlants"/>
</dbReference>
<dbReference type="GO" id="GO:0000077">
    <property type="term" value="P:DNA damage checkpoint signaling"/>
    <property type="evidence" value="ECO:0000318"/>
    <property type="project" value="GO_Central"/>
</dbReference>
<evidence type="ECO:0000256" key="4">
    <source>
        <dbReference type="ARBA" id="ARBA00022763"/>
    </source>
</evidence>
<dbReference type="HOGENOM" id="CLU_018598_0_0_1"/>
<sequence length="626" mass="69949">MCETRVEHSEEIGNRFVRRLGSVAIIIHKQVSKLILEDFNLFTKDIYEDLDLSNVTYVGKKRKQQLCLDCGDVKDLWVDKYKPRCLAELAVHKKKVGEVNTWLEERFRMSKVNSCNNVLVLTGPAGVGKSATVHVVVSHIGAELCEWQTPTPTLWQEYNYNANSGISYISKLDEFETFVEKIRKYPSISSSSRECSKKNIVMLIDDLPVTNGRAADGRLRHCLHSLVISSQCPTVILITESSKTQSGEELLLLLEKAGASKLAFNPITANSIKKTLVRICREEMCSVTPEWIDHIAKGSGGDIRHAITALQYLCLRPNLLVSLPLSIPISCSSKGEPGVVTSVQSFEGLDEKFFSLSMGRDETLSLFHALGKFLHNKRDTEQPADLGQGYFQLQEMFMRYPLKMDAPEKILSQAYAEASSVADFLHENVLDFISDEAVDDAVTIASYLSDSDCLSATLTIRGSSGSSSILSRHDSKNVSQQVAASVAVRGVLFGNSHPLPSRWHSIRSPKLWQIKQLSFIKKNEILSKWCEAQCCFSICGFSVMTTEYQYALQLLGSKVSSLSAHTQNSQIYKPEQQDIRMGEQPDWMATDESTTQVGTSSIRQASIYDLDIHISGESEEDEIEEW</sequence>
<evidence type="ECO:0000313" key="8">
    <source>
        <dbReference type="EMBL" id="ERN18239.1"/>
    </source>
</evidence>
<dbReference type="Pfam" id="PF03215">
    <property type="entry name" value="Rad17"/>
    <property type="match status" value="1"/>
</dbReference>
<dbReference type="EMBL" id="KI392237">
    <property type="protein sequence ID" value="ERN18239.1"/>
    <property type="molecule type" value="Genomic_DNA"/>
</dbReference>
<organism evidence="8 9">
    <name type="scientific">Amborella trichopoda</name>
    <dbReference type="NCBI Taxonomy" id="13333"/>
    <lineage>
        <taxon>Eukaryota</taxon>
        <taxon>Viridiplantae</taxon>
        <taxon>Streptophyta</taxon>
        <taxon>Embryophyta</taxon>
        <taxon>Tracheophyta</taxon>
        <taxon>Spermatophyta</taxon>
        <taxon>Magnoliopsida</taxon>
        <taxon>Amborellales</taxon>
        <taxon>Amborellaceae</taxon>
        <taxon>Amborella</taxon>
    </lineage>
</organism>
<evidence type="ECO:0000256" key="5">
    <source>
        <dbReference type="ARBA" id="ARBA00022840"/>
    </source>
</evidence>
<dbReference type="GO" id="GO:0033314">
    <property type="term" value="P:mitotic DNA replication checkpoint signaling"/>
    <property type="evidence" value="ECO:0000318"/>
    <property type="project" value="GO_Central"/>
</dbReference>
<dbReference type="GO" id="GO:0003682">
    <property type="term" value="F:chromatin binding"/>
    <property type="evidence" value="ECO:0000318"/>
    <property type="project" value="GO_Central"/>
</dbReference>
<comment type="similarity">
    <text evidence="2">Belongs to the rad17/RAD24 family.</text>
</comment>
<dbReference type="InterPro" id="IPR027417">
    <property type="entry name" value="P-loop_NTPase"/>
</dbReference>
<evidence type="ECO:0008006" key="10">
    <source>
        <dbReference type="Google" id="ProtNLM"/>
    </source>
</evidence>
<proteinExistence type="inferred from homology"/>
<keyword evidence="9" id="KW-1185">Reference proteome</keyword>
<dbReference type="STRING" id="13333.U5D702"/>
<evidence type="ECO:0000256" key="1">
    <source>
        <dbReference type="ARBA" id="ARBA00004123"/>
    </source>
</evidence>
<reference evidence="9" key="1">
    <citation type="journal article" date="2013" name="Science">
        <title>The Amborella genome and the evolution of flowering plants.</title>
        <authorList>
            <consortium name="Amborella Genome Project"/>
        </authorList>
    </citation>
    <scope>NUCLEOTIDE SEQUENCE [LARGE SCALE GENOMIC DNA]</scope>
</reference>
<dbReference type="FunFam" id="3.40.50.300:FF:001661">
    <property type="entry name" value="RAD17 checkpoint clamp loader component"/>
    <property type="match status" value="1"/>
</dbReference>
<evidence type="ECO:0000256" key="6">
    <source>
        <dbReference type="ARBA" id="ARBA00023242"/>
    </source>
</evidence>
<dbReference type="GO" id="GO:0031347">
    <property type="term" value="P:regulation of defense response"/>
    <property type="evidence" value="ECO:0007669"/>
    <property type="project" value="EnsemblPlants"/>
</dbReference>
<dbReference type="AlphaFoldDB" id="U5D702"/>
<dbReference type="Proteomes" id="UP000017836">
    <property type="component" value="Unassembled WGS sequence"/>
</dbReference>
<dbReference type="InterPro" id="IPR004582">
    <property type="entry name" value="Checkpoint_prot_Rad17_Rad24"/>
</dbReference>
<keyword evidence="6" id="KW-0539">Nucleus</keyword>
<dbReference type="InterPro" id="IPR047854">
    <property type="entry name" value="RFC_lid"/>
</dbReference>
<accession>U5D702</accession>
<dbReference type="CDD" id="cd18140">
    <property type="entry name" value="HLD_clamp_RFC"/>
    <property type="match status" value="1"/>
</dbReference>
<evidence type="ECO:0000256" key="7">
    <source>
        <dbReference type="ARBA" id="ARBA00023306"/>
    </source>
</evidence>
<dbReference type="Gene3D" id="3.40.50.300">
    <property type="entry name" value="P-loop containing nucleotide triphosphate hydrolases"/>
    <property type="match status" value="1"/>
</dbReference>
<evidence type="ECO:0000256" key="2">
    <source>
        <dbReference type="ARBA" id="ARBA00006168"/>
    </source>
</evidence>
<protein>
    <recommendedName>
        <fullName evidence="10">AAA+ ATPase domain-containing protein</fullName>
    </recommendedName>
</protein>
<dbReference type="GO" id="GO:0005634">
    <property type="term" value="C:nucleus"/>
    <property type="evidence" value="ECO:0007669"/>
    <property type="project" value="UniProtKB-SubCell"/>
</dbReference>
<evidence type="ECO:0000256" key="3">
    <source>
        <dbReference type="ARBA" id="ARBA00022741"/>
    </source>
</evidence>
<dbReference type="SUPFAM" id="SSF52540">
    <property type="entry name" value="P-loop containing nucleoside triphosphate hydrolases"/>
    <property type="match status" value="1"/>
</dbReference>
<keyword evidence="4" id="KW-0227">DNA damage</keyword>
<keyword evidence="5" id="KW-0067">ATP-binding</keyword>
<dbReference type="PANTHER" id="PTHR12172:SF0">
    <property type="entry name" value="CELL CYCLE CHECKPOINT PROTEIN RAD17"/>
    <property type="match status" value="1"/>
</dbReference>
<gene>
    <name evidence="8" type="ORF">AMTR_s00055p00074920</name>
</gene>
<name>U5D702_AMBTC</name>
<dbReference type="Gene3D" id="1.10.8.60">
    <property type="match status" value="1"/>
</dbReference>
<dbReference type="eggNOG" id="KOG1970">
    <property type="taxonomic scope" value="Eukaryota"/>
</dbReference>
<keyword evidence="7" id="KW-0131">Cell cycle</keyword>
<evidence type="ECO:0000313" key="9">
    <source>
        <dbReference type="Proteomes" id="UP000017836"/>
    </source>
</evidence>
<dbReference type="OMA" id="VICASKA"/>
<keyword evidence="3" id="KW-0547">Nucleotide-binding</keyword>
<dbReference type="Gramene" id="ERN18239">
    <property type="protein sequence ID" value="ERN18239"/>
    <property type="gene ID" value="AMTR_s00055p00074920"/>
</dbReference>
<dbReference type="GO" id="GO:0005524">
    <property type="term" value="F:ATP binding"/>
    <property type="evidence" value="ECO:0007669"/>
    <property type="project" value="UniProtKB-KW"/>
</dbReference>
<comment type="subcellular location">
    <subcellularLocation>
        <location evidence="1">Nucleus</location>
    </subcellularLocation>
</comment>
<dbReference type="PANTHER" id="PTHR12172">
    <property type="entry name" value="CELL CYCLE CHECKPOINT PROTEIN RAD17"/>
    <property type="match status" value="1"/>
</dbReference>
<dbReference type="GO" id="GO:0006281">
    <property type="term" value="P:DNA repair"/>
    <property type="evidence" value="ECO:0000318"/>
    <property type="project" value="GO_Central"/>
</dbReference>